<dbReference type="InterPro" id="IPR010982">
    <property type="entry name" value="Lambda_DNA-bd_dom_sf"/>
</dbReference>
<evidence type="ECO:0000313" key="2">
    <source>
        <dbReference type="EMBL" id="NTY62127.1"/>
    </source>
</evidence>
<organism evidence="2 3">
    <name type="scientific">Mycolicibacterium sphagni</name>
    <dbReference type="NCBI Taxonomy" id="1786"/>
    <lineage>
        <taxon>Bacteria</taxon>
        <taxon>Bacillati</taxon>
        <taxon>Actinomycetota</taxon>
        <taxon>Actinomycetes</taxon>
        <taxon>Mycobacteriales</taxon>
        <taxon>Mycobacteriaceae</taxon>
        <taxon>Mycolicibacterium</taxon>
    </lineage>
</organism>
<gene>
    <name evidence="2" type="ORF">FEG63_21515</name>
</gene>
<accession>A0ABX2JYZ8</accession>
<dbReference type="EMBL" id="VBSB01000014">
    <property type="protein sequence ID" value="NTY62127.1"/>
    <property type="molecule type" value="Genomic_DNA"/>
</dbReference>
<evidence type="ECO:0000259" key="1">
    <source>
        <dbReference type="Pfam" id="PF13744"/>
    </source>
</evidence>
<protein>
    <submittedName>
        <fullName evidence="2">XRE family transcriptional regulator</fullName>
    </submittedName>
</protein>
<reference evidence="2 3" key="1">
    <citation type="submission" date="2019-05" db="EMBL/GenBank/DDBJ databases">
        <title>Mycolicibacterium sphagni ENV482 genome assembly.</title>
        <authorList>
            <person name="Chen W."/>
            <person name="Faulkner N.W."/>
            <person name="Hyman M.R."/>
        </authorList>
    </citation>
    <scope>NUCLEOTIDE SEQUENCE [LARGE SCALE GENOMIC DNA]</scope>
    <source>
        <strain evidence="2 3">ENV482</strain>
    </source>
</reference>
<name>A0ABX2JYZ8_9MYCO</name>
<proteinExistence type="predicted"/>
<feature type="domain" description="HigA2-like helix-turn-helix" evidence="1">
    <location>
        <begin position="17"/>
        <end position="76"/>
    </location>
</feature>
<evidence type="ECO:0000313" key="3">
    <source>
        <dbReference type="Proteomes" id="UP000708347"/>
    </source>
</evidence>
<comment type="caution">
    <text evidence="2">The sequence shown here is derived from an EMBL/GenBank/DDBJ whole genome shotgun (WGS) entry which is preliminary data.</text>
</comment>
<dbReference type="Pfam" id="PF13744">
    <property type="entry name" value="HTH_37"/>
    <property type="match status" value="1"/>
</dbReference>
<dbReference type="Proteomes" id="UP000708347">
    <property type="component" value="Unassembled WGS sequence"/>
</dbReference>
<dbReference type="InterPro" id="IPR039554">
    <property type="entry name" value="HigA2-like_HTH"/>
</dbReference>
<dbReference type="Gene3D" id="1.10.260.40">
    <property type="entry name" value="lambda repressor-like DNA-binding domains"/>
    <property type="match status" value="1"/>
</dbReference>
<keyword evidence="3" id="KW-1185">Reference proteome</keyword>
<dbReference type="SUPFAM" id="SSF47413">
    <property type="entry name" value="lambda repressor-like DNA-binding domains"/>
    <property type="match status" value="1"/>
</dbReference>
<sequence>MTMVTYERVWDALTTTLAEADELHARSQLLHALTSLVHTRGWSVEEAARHLHLTAVRTELLIAGDINAFSLDELRALDDLTRTPGG</sequence>